<accession>A0A1W0WKY2</accession>
<reference evidence="3" key="1">
    <citation type="submission" date="2017-01" db="EMBL/GenBank/DDBJ databases">
        <title>Comparative genomics of anhydrobiosis in the tardigrade Hypsibius dujardini.</title>
        <authorList>
            <person name="Yoshida Y."/>
            <person name="Koutsovoulos G."/>
            <person name="Laetsch D."/>
            <person name="Stevens L."/>
            <person name="Kumar S."/>
            <person name="Horikawa D."/>
            <person name="Ishino K."/>
            <person name="Komine S."/>
            <person name="Tomita M."/>
            <person name="Blaxter M."/>
            <person name="Arakawa K."/>
        </authorList>
    </citation>
    <scope>NUCLEOTIDE SEQUENCE [LARGE SCALE GENOMIC DNA]</scope>
    <source>
        <strain evidence="3">Z151</strain>
    </source>
</reference>
<sequence length="311" mass="35891">MKTEGWESSIPPLNIKPEPEDTGEEVIIYKQFLKNPFFDDHFDLTDAKHRLGKTLPGKAGRFCVGRQFKIMKETVDGFLAALQKKSEASGEEAATTEIKSLMSRAQTAQKLLQDAGALKDGTAVALSEQQVRDAVTATADSVTAQQRAAYEEAVTYRDKEISRQVRRFQLEERLRVLKLQREQLKNEEDLLFFFERKTTWENMLTPEARQAMAAQQAEDGSFYDYRVEDPQYEIPQILTPQTYTPFARWQRRQEDHEAKLRGYKLERFLGEYGRKKRDEKRARKGLKPIGVAAARSLPGDPPNWRELLMKR</sequence>
<protein>
    <submittedName>
        <fullName evidence="2">Uncharacterized protein</fullName>
    </submittedName>
</protein>
<dbReference type="EMBL" id="MTYJ01000081">
    <property type="protein sequence ID" value="OQV15881.1"/>
    <property type="molecule type" value="Genomic_DNA"/>
</dbReference>
<feature type="region of interest" description="Disordered" evidence="1">
    <location>
        <begin position="292"/>
        <end position="311"/>
    </location>
</feature>
<evidence type="ECO:0000256" key="1">
    <source>
        <dbReference type="SAM" id="MobiDB-lite"/>
    </source>
</evidence>
<evidence type="ECO:0000313" key="2">
    <source>
        <dbReference type="EMBL" id="OQV15881.1"/>
    </source>
</evidence>
<dbReference type="AlphaFoldDB" id="A0A1W0WKY2"/>
<gene>
    <name evidence="2" type="ORF">BV898_09977</name>
</gene>
<keyword evidence="3" id="KW-1185">Reference proteome</keyword>
<dbReference type="Proteomes" id="UP000192578">
    <property type="component" value="Unassembled WGS sequence"/>
</dbReference>
<name>A0A1W0WKY2_HYPEX</name>
<comment type="caution">
    <text evidence="2">The sequence shown here is derived from an EMBL/GenBank/DDBJ whole genome shotgun (WGS) entry which is preliminary data.</text>
</comment>
<evidence type="ECO:0000313" key="3">
    <source>
        <dbReference type="Proteomes" id="UP000192578"/>
    </source>
</evidence>
<organism evidence="2 3">
    <name type="scientific">Hypsibius exemplaris</name>
    <name type="common">Freshwater tardigrade</name>
    <dbReference type="NCBI Taxonomy" id="2072580"/>
    <lineage>
        <taxon>Eukaryota</taxon>
        <taxon>Metazoa</taxon>
        <taxon>Ecdysozoa</taxon>
        <taxon>Tardigrada</taxon>
        <taxon>Eutardigrada</taxon>
        <taxon>Parachela</taxon>
        <taxon>Hypsibioidea</taxon>
        <taxon>Hypsibiidae</taxon>
        <taxon>Hypsibius</taxon>
    </lineage>
</organism>
<proteinExistence type="predicted"/>
<dbReference type="OrthoDB" id="19830at2759"/>